<accession>A0A0F3GIC0</accession>
<reference evidence="1 2" key="1">
    <citation type="submission" date="2015-02" db="EMBL/GenBank/DDBJ databases">
        <title>Single-cell genomics of uncultivated deep-branching MTB reveals a conserved set of magnetosome genes.</title>
        <authorList>
            <person name="Kolinko S."/>
            <person name="Richter M."/>
            <person name="Glockner F.O."/>
            <person name="Brachmann A."/>
            <person name="Schuler D."/>
        </authorList>
    </citation>
    <scope>NUCLEOTIDE SEQUENCE [LARGE SCALE GENOMIC DNA]</scope>
    <source>
        <strain evidence="1">TM-1</strain>
    </source>
</reference>
<proteinExistence type="predicted"/>
<dbReference type="Proteomes" id="UP000033423">
    <property type="component" value="Unassembled WGS sequence"/>
</dbReference>
<dbReference type="AlphaFoldDB" id="A0A0F3GIC0"/>
<gene>
    <name evidence="1" type="ORF">MBAV_006106</name>
</gene>
<evidence type="ECO:0000313" key="1">
    <source>
        <dbReference type="EMBL" id="KJU81704.1"/>
    </source>
</evidence>
<keyword evidence="2" id="KW-1185">Reference proteome</keyword>
<protein>
    <submittedName>
        <fullName evidence="1">Uncharacterized protein</fullName>
    </submittedName>
</protein>
<sequence length="56" mass="6110">MPNFPLDCLTPPKDNELEVTVFGTGYGESIVMHVPGIGWGVIDSCTMETDKNLKIV</sequence>
<evidence type="ECO:0000313" key="2">
    <source>
        <dbReference type="Proteomes" id="UP000033423"/>
    </source>
</evidence>
<feature type="non-terminal residue" evidence="1">
    <location>
        <position position="56"/>
    </location>
</feature>
<comment type="caution">
    <text evidence="1">The sequence shown here is derived from an EMBL/GenBank/DDBJ whole genome shotgun (WGS) entry which is preliminary data.</text>
</comment>
<dbReference type="EMBL" id="LACI01002595">
    <property type="protein sequence ID" value="KJU81704.1"/>
    <property type="molecule type" value="Genomic_DNA"/>
</dbReference>
<organism evidence="1 2">
    <name type="scientific">Candidatus Magnetobacterium bavaricum</name>
    <dbReference type="NCBI Taxonomy" id="29290"/>
    <lineage>
        <taxon>Bacteria</taxon>
        <taxon>Pseudomonadati</taxon>
        <taxon>Nitrospirota</taxon>
        <taxon>Thermodesulfovibrionia</taxon>
        <taxon>Thermodesulfovibrionales</taxon>
        <taxon>Candidatus Magnetobacteriaceae</taxon>
        <taxon>Candidatus Magnetobacterium</taxon>
    </lineage>
</organism>
<name>A0A0F3GIC0_9BACT</name>